<dbReference type="InterPro" id="IPR000210">
    <property type="entry name" value="BTB/POZ_dom"/>
</dbReference>
<dbReference type="Pfam" id="PF00651">
    <property type="entry name" value="BTB"/>
    <property type="match status" value="1"/>
</dbReference>
<reference evidence="2 3" key="1">
    <citation type="submission" date="2017-11" db="EMBL/GenBank/DDBJ databases">
        <title>The genome of Rhizophagus clarus HR1 reveals common genetic basis of auxotrophy among arbuscular mycorrhizal fungi.</title>
        <authorList>
            <person name="Kobayashi Y."/>
        </authorList>
    </citation>
    <scope>NUCLEOTIDE SEQUENCE [LARGE SCALE GENOMIC DNA]</scope>
    <source>
        <strain evidence="2 3">HR1</strain>
    </source>
</reference>
<comment type="caution">
    <text evidence="2">The sequence shown here is derived from an EMBL/GenBank/DDBJ whole genome shotgun (WGS) entry which is preliminary data.</text>
</comment>
<name>A0A2Z6QLE6_9GLOM</name>
<feature type="domain" description="BTB" evidence="1">
    <location>
        <begin position="23"/>
        <end position="87"/>
    </location>
</feature>
<protein>
    <recommendedName>
        <fullName evidence="1">BTB domain-containing protein</fullName>
    </recommendedName>
</protein>
<dbReference type="InterPro" id="IPR011333">
    <property type="entry name" value="SKP1/BTB/POZ_sf"/>
</dbReference>
<organism evidence="2 3">
    <name type="scientific">Rhizophagus clarus</name>
    <dbReference type="NCBI Taxonomy" id="94130"/>
    <lineage>
        <taxon>Eukaryota</taxon>
        <taxon>Fungi</taxon>
        <taxon>Fungi incertae sedis</taxon>
        <taxon>Mucoromycota</taxon>
        <taxon>Glomeromycotina</taxon>
        <taxon>Glomeromycetes</taxon>
        <taxon>Glomerales</taxon>
        <taxon>Glomeraceae</taxon>
        <taxon>Rhizophagus</taxon>
    </lineage>
</organism>
<dbReference type="Proteomes" id="UP000247702">
    <property type="component" value="Unassembled WGS sequence"/>
</dbReference>
<evidence type="ECO:0000313" key="3">
    <source>
        <dbReference type="Proteomes" id="UP000247702"/>
    </source>
</evidence>
<sequence length="316" mass="37323">MVYLFHSSLSEDFSSILNDADDYDVIIQVGENSNTEFRAHSLILRARSPYFKSALSSEWVTKKNNMFMFSELDLKNHLREDIFELLVASDELNLKKLFNPIQNYLIENRETFIQENIDLILHTIDEINVWDCLIDWGIKQTPGLDSDRTKWDNEDCEALKKNFGTIFFSYSICGFSYTDYFNEIQPYKAIIPNNIYEGIEEFHIKGTLLRTITLPPRNRIETNIIKPKFISKIVNWIDRKEEDFIQMFGGYTPVGLCIEDVDKDMVYYYDGCYYYPTDETMSPKDNTLYSTGYCDPYEPYNIEEIEVFRLVITKYY</sequence>
<evidence type="ECO:0000313" key="2">
    <source>
        <dbReference type="EMBL" id="GBB90455.1"/>
    </source>
</evidence>
<dbReference type="SMART" id="SM00225">
    <property type="entry name" value="BTB"/>
    <property type="match status" value="1"/>
</dbReference>
<keyword evidence="3" id="KW-1185">Reference proteome</keyword>
<dbReference type="EMBL" id="BEXD01000824">
    <property type="protein sequence ID" value="GBB90455.1"/>
    <property type="molecule type" value="Genomic_DNA"/>
</dbReference>
<accession>A0A2Z6QLE6</accession>
<gene>
    <name evidence="2" type="ORF">RclHR1_01740032</name>
</gene>
<dbReference type="Gene3D" id="3.30.710.10">
    <property type="entry name" value="Potassium Channel Kv1.1, Chain A"/>
    <property type="match status" value="1"/>
</dbReference>
<dbReference type="CDD" id="cd18186">
    <property type="entry name" value="BTB_POZ_ZBTB_KLHL-like"/>
    <property type="match status" value="1"/>
</dbReference>
<proteinExistence type="predicted"/>
<evidence type="ECO:0000259" key="1">
    <source>
        <dbReference type="PROSITE" id="PS50097"/>
    </source>
</evidence>
<dbReference type="SUPFAM" id="SSF54695">
    <property type="entry name" value="POZ domain"/>
    <property type="match status" value="1"/>
</dbReference>
<dbReference type="AlphaFoldDB" id="A0A2Z6QLE6"/>
<dbReference type="PROSITE" id="PS50097">
    <property type="entry name" value="BTB"/>
    <property type="match status" value="1"/>
</dbReference>